<dbReference type="GO" id="GO:0005829">
    <property type="term" value="C:cytosol"/>
    <property type="evidence" value="ECO:0007669"/>
    <property type="project" value="UniProtKB-SubCell"/>
</dbReference>
<organism evidence="4 5">
    <name type="scientific">Phytoactinopolyspora mesophila</name>
    <dbReference type="NCBI Taxonomy" id="2650750"/>
    <lineage>
        <taxon>Bacteria</taxon>
        <taxon>Bacillati</taxon>
        <taxon>Actinomycetota</taxon>
        <taxon>Actinomycetes</taxon>
        <taxon>Jiangellales</taxon>
        <taxon>Jiangellaceae</taxon>
        <taxon>Phytoactinopolyspora</taxon>
    </lineage>
</organism>
<dbReference type="Gene3D" id="2.60.120.260">
    <property type="entry name" value="Galactose-binding domain-like"/>
    <property type="match status" value="1"/>
</dbReference>
<accession>A0A7K3M6M3</accession>
<dbReference type="CDD" id="cd06547">
    <property type="entry name" value="GH85_ENGase"/>
    <property type="match status" value="1"/>
</dbReference>
<feature type="domain" description="Cytosolic endo-beta-N-acetylglucosaminidase TIM barrel" evidence="3">
    <location>
        <begin position="130"/>
        <end position="430"/>
    </location>
</feature>
<evidence type="ECO:0000313" key="4">
    <source>
        <dbReference type="EMBL" id="NDL58926.1"/>
    </source>
</evidence>
<name>A0A7K3M6M3_9ACTN</name>
<feature type="chain" id="PRO_5029766950" evidence="2">
    <location>
        <begin position="35"/>
        <end position="733"/>
    </location>
</feature>
<dbReference type="InterPro" id="IPR006311">
    <property type="entry name" value="TAT_signal"/>
</dbReference>
<keyword evidence="2" id="KW-0732">Signal</keyword>
<dbReference type="PANTHER" id="PTHR13246:SF1">
    <property type="entry name" value="CYTOSOLIC ENDO-BETA-N-ACETYLGLUCOSAMINIDASE"/>
    <property type="match status" value="1"/>
</dbReference>
<dbReference type="PANTHER" id="PTHR13246">
    <property type="entry name" value="ENDO BETA N-ACETYLGLUCOSAMINIDASE"/>
    <property type="match status" value="1"/>
</dbReference>
<evidence type="ECO:0000256" key="2">
    <source>
        <dbReference type="SAM" id="SignalP"/>
    </source>
</evidence>
<evidence type="ECO:0000313" key="5">
    <source>
        <dbReference type="Proteomes" id="UP000460435"/>
    </source>
</evidence>
<feature type="signal peptide" evidence="2">
    <location>
        <begin position="1"/>
        <end position="34"/>
    </location>
</feature>
<feature type="compositionally biased region" description="Gly residues" evidence="1">
    <location>
        <begin position="674"/>
        <end position="706"/>
    </location>
</feature>
<sequence length="733" mass="78433">MSQNRRRISRRSLLLSTTAAGAAALVGAPAQVIAATPLQRRQRQSGDLATEPQAFYWFPETPPEGAPDPGIVWQGLLDWDPAAEPDVPFNTATVPVADRFTPVPANSSARAGQGAVQSLVAFAGTAGNPSQGSATASYYAFTHWAYIEELVFWGGSWWEGIILAPNAPVVDAAHRAGVAVLGNVFLPPVVYGGDLKWHDELVQQDDDGRFPVADKLIEVAGVLGFDGWFINSETEGGDGELADATRAFLAYLQQHSNLRITWYDSMITTGEIQWQNELNERNDVFLQDGDARVSDSMFLNFWWNENMLAGSAEHARELGRSPYELYSGIDTEARGYTTPVDWEALFPVDGDHTTSLGIYRPEWTWRSLPGDHQPAEFHERDDRYWVGPTGDPASAQPGSDWPGLAAFVADRPVAVGFPFASAFGTGHGTGYWVDGEKVSDQAWNHLGVQDIQPARRWVVRGADASPRFDFDVAYQGGESVAFDAHPEPSVVELFRFGSFVEPGAVVELVHQGDADLEIGVATEVPRAPGAEPSYRFRPVERVRQATGWTISRAGLDDVAGEKLHVLALRFSARQAGTWHLGQLSVLGRRPPRPPSRVRGLRVQHTWVGDDEARHVRLLWDRAGDTHHYEVYVRHGRTRRFLGATGSGAYYVPDLPAGSDADAPSTAGSDASGPGAAGSGAAGSGAAGSGAAGSGAAGSGAAGSGAAGSGAAVIEVVAVSQLFARSAPAVVPLR</sequence>
<dbReference type="GO" id="GO:0033925">
    <property type="term" value="F:mannosyl-glycoprotein endo-beta-N-acetylglucosaminidase activity"/>
    <property type="evidence" value="ECO:0007669"/>
    <property type="project" value="InterPro"/>
</dbReference>
<dbReference type="RefSeq" id="WP_162451630.1">
    <property type="nucleotide sequence ID" value="NZ_WLZY01000006.1"/>
</dbReference>
<dbReference type="AlphaFoldDB" id="A0A7K3M6M3"/>
<protein>
    <submittedName>
        <fullName evidence="4">Endo-beta-N-acetylglucosaminidase</fullName>
    </submittedName>
</protein>
<gene>
    <name evidence="4" type="ORF">F7O44_17800</name>
</gene>
<dbReference type="Pfam" id="PF03644">
    <property type="entry name" value="Glyco_hydro_85"/>
    <property type="match status" value="1"/>
</dbReference>
<evidence type="ECO:0000256" key="1">
    <source>
        <dbReference type="SAM" id="MobiDB-lite"/>
    </source>
</evidence>
<keyword evidence="5" id="KW-1185">Reference proteome</keyword>
<proteinExistence type="predicted"/>
<feature type="region of interest" description="Disordered" evidence="1">
    <location>
        <begin position="659"/>
        <end position="706"/>
    </location>
</feature>
<dbReference type="InterPro" id="IPR005201">
    <property type="entry name" value="TIM_ENGase"/>
</dbReference>
<dbReference type="Proteomes" id="UP000460435">
    <property type="component" value="Unassembled WGS sequence"/>
</dbReference>
<dbReference type="Gene3D" id="3.20.20.80">
    <property type="entry name" value="Glycosidases"/>
    <property type="match status" value="1"/>
</dbReference>
<dbReference type="InterPro" id="IPR032979">
    <property type="entry name" value="ENGase"/>
</dbReference>
<evidence type="ECO:0000259" key="3">
    <source>
        <dbReference type="Pfam" id="PF03644"/>
    </source>
</evidence>
<reference evidence="4 5" key="1">
    <citation type="submission" date="2019-11" db="EMBL/GenBank/DDBJ databases">
        <authorList>
            <person name="Li X.-J."/>
            <person name="Feng X.-M."/>
        </authorList>
    </citation>
    <scope>NUCLEOTIDE SEQUENCE [LARGE SCALE GENOMIC DNA]</scope>
    <source>
        <strain evidence="4 5">XMNu-373</strain>
    </source>
</reference>
<dbReference type="Gene3D" id="2.60.40.10">
    <property type="entry name" value="Immunoglobulins"/>
    <property type="match status" value="1"/>
</dbReference>
<feature type="compositionally biased region" description="Low complexity" evidence="1">
    <location>
        <begin position="659"/>
        <end position="673"/>
    </location>
</feature>
<comment type="caution">
    <text evidence="4">The sequence shown here is derived from an EMBL/GenBank/DDBJ whole genome shotgun (WGS) entry which is preliminary data.</text>
</comment>
<dbReference type="GO" id="GO:0005975">
    <property type="term" value="P:carbohydrate metabolic process"/>
    <property type="evidence" value="ECO:0007669"/>
    <property type="project" value="UniProtKB-ARBA"/>
</dbReference>
<dbReference type="PROSITE" id="PS51318">
    <property type="entry name" value="TAT"/>
    <property type="match status" value="1"/>
</dbReference>
<dbReference type="EMBL" id="WLZY01000006">
    <property type="protein sequence ID" value="NDL58926.1"/>
    <property type="molecule type" value="Genomic_DNA"/>
</dbReference>
<dbReference type="InterPro" id="IPR013783">
    <property type="entry name" value="Ig-like_fold"/>
</dbReference>